<keyword evidence="1" id="KW-0472">Membrane</keyword>
<evidence type="ECO:0000256" key="1">
    <source>
        <dbReference type="SAM" id="Phobius"/>
    </source>
</evidence>
<dbReference type="AlphaFoldDB" id="A0A919MGB7"/>
<keyword evidence="1" id="KW-0812">Transmembrane</keyword>
<proteinExistence type="predicted"/>
<comment type="caution">
    <text evidence="3">The sequence shown here is derived from an EMBL/GenBank/DDBJ whole genome shotgun (WGS) entry which is preliminary data.</text>
</comment>
<sequence>MKIRLSSRPAIAALALAGAGSVAAFLLAPAALLSGAGGAFPDEAALTDALGRGLVEYWQGGRPAYPALLASLVDYWFRWHAIKVLVSGLMLAVFALLATALWRRYVHGPARYATTAAGATVLPVLAAGLLILNIQATAVPLVALLPLADSAEFVREVRDGLTEPAGPPALARLLAEVARYHWVMAALAGVAMAATALAAAHLWRHRGTGPPRAARMRRSLAVILGLTAALLLAVAAVSLLSALDPPAALLGLLGEG</sequence>
<keyword evidence="4" id="KW-1185">Reference proteome</keyword>
<protein>
    <submittedName>
        <fullName evidence="3">Uncharacterized protein</fullName>
    </submittedName>
</protein>
<dbReference type="Proteomes" id="UP000598174">
    <property type="component" value="Unassembled WGS sequence"/>
</dbReference>
<dbReference type="RefSeq" id="WP_203821060.1">
    <property type="nucleotide sequence ID" value="NZ_BAAABP010000017.1"/>
</dbReference>
<organism evidence="3 4">
    <name type="scientific">Paractinoplanes ferrugineus</name>
    <dbReference type="NCBI Taxonomy" id="113564"/>
    <lineage>
        <taxon>Bacteria</taxon>
        <taxon>Bacillati</taxon>
        <taxon>Actinomycetota</taxon>
        <taxon>Actinomycetes</taxon>
        <taxon>Micromonosporales</taxon>
        <taxon>Micromonosporaceae</taxon>
        <taxon>Paractinoplanes</taxon>
    </lineage>
</organism>
<feature type="transmembrane region" description="Helical" evidence="1">
    <location>
        <begin position="220"/>
        <end position="243"/>
    </location>
</feature>
<evidence type="ECO:0000313" key="4">
    <source>
        <dbReference type="Proteomes" id="UP000598174"/>
    </source>
</evidence>
<feature type="transmembrane region" description="Helical" evidence="1">
    <location>
        <begin position="114"/>
        <end position="136"/>
    </location>
</feature>
<accession>A0A919MGB7</accession>
<reference evidence="3" key="1">
    <citation type="submission" date="2021-01" db="EMBL/GenBank/DDBJ databases">
        <title>Whole genome shotgun sequence of Actinoplanes ferrugineus NBRC 15555.</title>
        <authorList>
            <person name="Komaki H."/>
            <person name="Tamura T."/>
        </authorList>
    </citation>
    <scope>NUCLEOTIDE SEQUENCE</scope>
    <source>
        <strain evidence="3">NBRC 15555</strain>
    </source>
</reference>
<keyword evidence="1" id="KW-1133">Transmembrane helix</keyword>
<feature type="chain" id="PRO_5039622165" evidence="2">
    <location>
        <begin position="25"/>
        <end position="256"/>
    </location>
</feature>
<dbReference type="EMBL" id="BOMM01000057">
    <property type="protein sequence ID" value="GIE14658.1"/>
    <property type="molecule type" value="Genomic_DNA"/>
</dbReference>
<feature type="signal peptide" evidence="2">
    <location>
        <begin position="1"/>
        <end position="24"/>
    </location>
</feature>
<feature type="transmembrane region" description="Helical" evidence="1">
    <location>
        <begin position="180"/>
        <end position="200"/>
    </location>
</feature>
<evidence type="ECO:0000256" key="2">
    <source>
        <dbReference type="SAM" id="SignalP"/>
    </source>
</evidence>
<gene>
    <name evidence="3" type="ORF">Afe05nite_64980</name>
</gene>
<keyword evidence="2" id="KW-0732">Signal</keyword>
<name>A0A919MGB7_9ACTN</name>
<evidence type="ECO:0000313" key="3">
    <source>
        <dbReference type="EMBL" id="GIE14658.1"/>
    </source>
</evidence>
<feature type="transmembrane region" description="Helical" evidence="1">
    <location>
        <begin position="81"/>
        <end position="102"/>
    </location>
</feature>